<protein>
    <submittedName>
        <fullName evidence="2">GNAT family N-acetyltransferase</fullName>
        <ecNumber evidence="2">2.3.1.-</ecNumber>
    </submittedName>
</protein>
<evidence type="ECO:0000313" key="2">
    <source>
        <dbReference type="EMBL" id="WDZ51566.1"/>
    </source>
</evidence>
<dbReference type="CDD" id="cd04301">
    <property type="entry name" value="NAT_SF"/>
    <property type="match status" value="1"/>
</dbReference>
<dbReference type="RefSeq" id="WP_272655346.1">
    <property type="nucleotide sequence ID" value="NZ_CP085083.1"/>
</dbReference>
<dbReference type="Proteomes" id="UP001199528">
    <property type="component" value="Chromosome"/>
</dbReference>
<dbReference type="EC" id="2.3.1.-" evidence="2"/>
<proteinExistence type="predicted"/>
<dbReference type="KEGG" id="aviv:LF296_01810"/>
<dbReference type="InterPro" id="IPR016181">
    <property type="entry name" value="Acyl_CoA_acyltransferase"/>
</dbReference>
<dbReference type="AlphaFoldDB" id="A0AAJ6NJL5"/>
<dbReference type="SUPFAM" id="SSF55729">
    <property type="entry name" value="Acyl-CoA N-acyltransferases (Nat)"/>
    <property type="match status" value="1"/>
</dbReference>
<dbReference type="PROSITE" id="PS51186">
    <property type="entry name" value="GNAT"/>
    <property type="match status" value="1"/>
</dbReference>
<dbReference type="InterPro" id="IPR000182">
    <property type="entry name" value="GNAT_dom"/>
</dbReference>
<reference evidence="2" key="2">
    <citation type="submission" date="2023-02" db="EMBL/GenBank/DDBJ databases">
        <authorList>
            <person name="Huang Y."/>
            <person name="Zhang Y."/>
            <person name="Zhang T."/>
            <person name="Wang J."/>
        </authorList>
    </citation>
    <scope>NUCLEOTIDE SEQUENCE</scope>
    <source>
        <strain evidence="2">KJ-1</strain>
    </source>
</reference>
<feature type="domain" description="N-acetyltransferase" evidence="1">
    <location>
        <begin position="21"/>
        <end position="159"/>
    </location>
</feature>
<dbReference type="Gene3D" id="3.40.630.30">
    <property type="match status" value="1"/>
</dbReference>
<keyword evidence="2" id="KW-0808">Transferase</keyword>
<gene>
    <name evidence="2" type="ORF">LF296_01810</name>
</gene>
<dbReference type="GO" id="GO:0016747">
    <property type="term" value="F:acyltransferase activity, transferring groups other than amino-acyl groups"/>
    <property type="evidence" value="ECO:0007669"/>
    <property type="project" value="InterPro"/>
</dbReference>
<reference evidence="2" key="1">
    <citation type="journal article" date="2022" name="Front Environ Sci">
        <title>Complete genome sequence analysis of a novel alkane-degrading bacterial strain, Acinetobacter vivianii KJ-1, and its diesel degradation ability.</title>
        <authorList>
            <person name="Zhang Y."/>
            <person name="Song F."/>
            <person name="Wang J."/>
            <person name="Zhao Q."/>
            <person name="Zheng L."/>
            <person name="Wang Z."/>
            <person name="Zhang X."/>
            <person name="Gao Y."/>
            <person name="Chen G."/>
            <person name="Huang Y."/>
        </authorList>
    </citation>
    <scope>NUCLEOTIDE SEQUENCE</scope>
    <source>
        <strain evidence="2">KJ-1</strain>
    </source>
</reference>
<accession>A0AAJ6NJL5</accession>
<dbReference type="EMBL" id="CP085083">
    <property type="protein sequence ID" value="WDZ51566.1"/>
    <property type="molecule type" value="Genomic_DNA"/>
</dbReference>
<name>A0AAJ6NJL5_9GAMM</name>
<dbReference type="Pfam" id="PF00583">
    <property type="entry name" value="Acetyltransf_1"/>
    <property type="match status" value="1"/>
</dbReference>
<sequence length="159" mass="18398">MQNRIYQLDQFFECEVMAHDLETLKFLGQDIETLAYLYPEIKSWYWNIFAKGFEGYEREILIARESSGQLAGFSLLKNTFFEKKICTFYILPEFRESGLGRKLLPVAIDVIGGKNIGITVSDSVDKSLKPLLLSNGFEFESIESGLYLPQHKEIFYKLD</sequence>
<keyword evidence="2" id="KW-0012">Acyltransferase</keyword>
<organism evidence="2 3">
    <name type="scientific">Acinetobacter vivianii</name>
    <dbReference type="NCBI Taxonomy" id="1776742"/>
    <lineage>
        <taxon>Bacteria</taxon>
        <taxon>Pseudomonadati</taxon>
        <taxon>Pseudomonadota</taxon>
        <taxon>Gammaproteobacteria</taxon>
        <taxon>Moraxellales</taxon>
        <taxon>Moraxellaceae</taxon>
        <taxon>Acinetobacter</taxon>
    </lineage>
</organism>
<evidence type="ECO:0000259" key="1">
    <source>
        <dbReference type="PROSITE" id="PS51186"/>
    </source>
</evidence>
<evidence type="ECO:0000313" key="3">
    <source>
        <dbReference type="Proteomes" id="UP001199528"/>
    </source>
</evidence>